<dbReference type="AlphaFoldDB" id="A0A024GM10"/>
<protein>
    <submittedName>
        <fullName evidence="2">Uncharacterized protein</fullName>
    </submittedName>
</protein>
<accession>A0A024GM10</accession>
<feature type="region of interest" description="Disordered" evidence="1">
    <location>
        <begin position="107"/>
        <end position="162"/>
    </location>
</feature>
<evidence type="ECO:0000256" key="1">
    <source>
        <dbReference type="SAM" id="MobiDB-lite"/>
    </source>
</evidence>
<dbReference type="InParanoid" id="A0A024GM10"/>
<gene>
    <name evidence="2" type="ORF">BN9_085680</name>
</gene>
<dbReference type="InterPro" id="IPR026983">
    <property type="entry name" value="DHC"/>
</dbReference>
<reference evidence="2 3" key="1">
    <citation type="submission" date="2012-05" db="EMBL/GenBank/DDBJ databases">
        <title>Recombination and specialization in a pathogen metapopulation.</title>
        <authorList>
            <person name="Gardiner A."/>
            <person name="Kemen E."/>
            <person name="Schultz-Larsen T."/>
            <person name="MacLean D."/>
            <person name="Van Oosterhout C."/>
            <person name="Jones J.D.G."/>
        </authorList>
    </citation>
    <scope>NUCLEOTIDE SEQUENCE [LARGE SCALE GENOMIC DNA]</scope>
    <source>
        <strain evidence="2 3">Ac Nc2</strain>
    </source>
</reference>
<organism evidence="2 3">
    <name type="scientific">Albugo candida</name>
    <dbReference type="NCBI Taxonomy" id="65357"/>
    <lineage>
        <taxon>Eukaryota</taxon>
        <taxon>Sar</taxon>
        <taxon>Stramenopiles</taxon>
        <taxon>Oomycota</taxon>
        <taxon>Peronosporomycetes</taxon>
        <taxon>Albuginales</taxon>
        <taxon>Albuginaceae</taxon>
        <taxon>Albugo</taxon>
    </lineage>
</organism>
<feature type="compositionally biased region" description="Basic and acidic residues" evidence="1">
    <location>
        <begin position="142"/>
        <end position="154"/>
    </location>
</feature>
<feature type="compositionally biased region" description="Basic and acidic residues" evidence="1">
    <location>
        <begin position="107"/>
        <end position="119"/>
    </location>
</feature>
<dbReference type="GO" id="GO:0007018">
    <property type="term" value="P:microtubule-based movement"/>
    <property type="evidence" value="ECO:0007669"/>
    <property type="project" value="InterPro"/>
</dbReference>
<sequence>MLQSSINAKSYTGMSSDTTLSRNQIRSEELSDRLSTGEDLRELLGPLGSLRGSRSAFQDALIADDGPVILDDRYYRRNSDRIAANYTPTAKALNLDMISALIRREAMYPKQSRSRESKRTTSLGLKGQSREMLKVGPASQSQDRDTNRNSRGKEISTVTSPPMNCENELKLYNDTMRAYRQHLNNYVIRARKSKLTNCIPQSILNKVKIPIAYQFDRNRDVLESVNDLMINHLFQDVFADYFEAAAHSMLNYDIMDVSKGLQMNISAFYLKAKQKWWYDERYSSHDWKILRKTGICHEEVQIARENMVQKLYSIHPVLLALQEQWLTEELPREWSLKLHIDKYSQDVRLSNGGLDSRVSGKRLTASSVLFVNFLDEEFLTANPKTFQQFVEIFAERIDVARDFVSNFWLKQTAERLKQCIHQFVTVPPQGKAPQAFNDRQYRNPEACKSKIFSPISCITPDSKSLYSELLDSIAILMSRNIRENVQASIQAFLYYFEQFLDPEYQGEAALLLSVELDAKLVGRGKEFCNADQLSCFVIEPSLQMLQDEIRNCICMIVRLAHDLPRIDDRVLPSAGIPRNVFLGPCTMQVDDDIVENAIMRISDIFTQQMHQFDRVLTNLHGSNMLFDGSYEAKAAQLLDELDEVKASTLQSLYMADCELKQLANLSADFDSKTHDKYTFGIFAISCVDVKQKILSAARDYTKRILAKLAADNSAEMNRLSQEFDEIAQKLVLEPVDFDELNALVGYYDQSQNAIQCLVSRFYDDICRRIYFLECHDYVLSREDIHSFLNLHRWPEGIRAFQRKSMEMQARRKHELEIIMEERNAQLSSHCLTLQHRIEKMREYNNLNDASTYLKRISAMEKLINEVELEADTIRQQGSFLTDDTNYNPQSLIVGLKQILAPIAKLWSTVSEALAFIQSSREARLRTAHADDNQQHCMEYKNKLVNIMDEFQKHEVHATGVSVAHDLMGMLDEAMESVTGRVPN</sequence>
<feature type="compositionally biased region" description="Polar residues" evidence="1">
    <location>
        <begin position="1"/>
        <end position="24"/>
    </location>
</feature>
<dbReference type="PANTHER" id="PTHR45703">
    <property type="entry name" value="DYNEIN HEAVY CHAIN"/>
    <property type="match status" value="1"/>
</dbReference>
<proteinExistence type="predicted"/>
<name>A0A024GM10_9STRA</name>
<dbReference type="GO" id="GO:0045505">
    <property type="term" value="F:dynein intermediate chain binding"/>
    <property type="evidence" value="ECO:0007669"/>
    <property type="project" value="InterPro"/>
</dbReference>
<dbReference type="OrthoDB" id="10665080at2759"/>
<feature type="region of interest" description="Disordered" evidence="1">
    <location>
        <begin position="1"/>
        <end position="32"/>
    </location>
</feature>
<dbReference type="GO" id="GO:0030286">
    <property type="term" value="C:dynein complex"/>
    <property type="evidence" value="ECO:0007669"/>
    <property type="project" value="InterPro"/>
</dbReference>
<evidence type="ECO:0000313" key="3">
    <source>
        <dbReference type="Proteomes" id="UP000053237"/>
    </source>
</evidence>
<evidence type="ECO:0000313" key="2">
    <source>
        <dbReference type="EMBL" id="CCI47561.1"/>
    </source>
</evidence>
<dbReference type="PANTHER" id="PTHR45703:SF1">
    <property type="entry name" value="DYNEINS HEAVY CHAIN"/>
    <property type="match status" value="1"/>
</dbReference>
<keyword evidence="3" id="KW-1185">Reference proteome</keyword>
<dbReference type="Proteomes" id="UP000053237">
    <property type="component" value="Unassembled WGS sequence"/>
</dbReference>
<dbReference type="GO" id="GO:0051959">
    <property type="term" value="F:dynein light intermediate chain binding"/>
    <property type="evidence" value="ECO:0007669"/>
    <property type="project" value="InterPro"/>
</dbReference>
<dbReference type="STRING" id="65357.A0A024GM10"/>
<dbReference type="EMBL" id="CAIX01000176">
    <property type="protein sequence ID" value="CCI47561.1"/>
    <property type="molecule type" value="Genomic_DNA"/>
</dbReference>
<comment type="caution">
    <text evidence="2">The sequence shown here is derived from an EMBL/GenBank/DDBJ whole genome shotgun (WGS) entry which is preliminary data.</text>
</comment>